<dbReference type="RefSeq" id="WP_157914329.1">
    <property type="nucleotide sequence ID" value="NZ_AP014813.1"/>
</dbReference>
<geneLocation type="plasmid" evidence="2">
    <name>pmppm04 dna</name>
</geneLocation>
<proteinExistence type="predicted"/>
<dbReference type="Proteomes" id="UP000218288">
    <property type="component" value="Plasmid pMPPM04"/>
</dbReference>
<evidence type="ECO:0000313" key="1">
    <source>
        <dbReference type="EMBL" id="BAU94194.1"/>
    </source>
</evidence>
<protein>
    <submittedName>
        <fullName evidence="1">Uncharacterized protein</fullName>
    </submittedName>
</protein>
<evidence type="ECO:0000313" key="2">
    <source>
        <dbReference type="Proteomes" id="UP000218288"/>
    </source>
</evidence>
<keyword evidence="1" id="KW-0614">Plasmid</keyword>
<organism evidence="1 2">
    <name type="scientific">Methylorubrum populi</name>
    <dbReference type="NCBI Taxonomy" id="223967"/>
    <lineage>
        <taxon>Bacteria</taxon>
        <taxon>Pseudomonadati</taxon>
        <taxon>Pseudomonadota</taxon>
        <taxon>Alphaproteobacteria</taxon>
        <taxon>Hyphomicrobiales</taxon>
        <taxon>Methylobacteriaceae</taxon>
        <taxon>Methylorubrum</taxon>
    </lineage>
</organism>
<reference evidence="1 2" key="1">
    <citation type="journal article" date="2016" name="Genome Announc.">
        <title>Complete Genome Sequence of Methylobacterium populi P-1M, Isolated from Pink-Pigmented Household Biofilm.</title>
        <authorList>
            <person name="Morohoshi T."/>
            <person name="Ikeda T."/>
        </authorList>
    </citation>
    <scope>NUCLEOTIDE SEQUENCE [LARGE SCALE GENOMIC DNA]</scope>
    <source>
        <strain evidence="1 2">P-1M</strain>
        <plasmid evidence="2">Plasmid pmppm04 dna</plasmid>
    </source>
</reference>
<dbReference type="OrthoDB" id="8453999at2"/>
<name>A0A160PLV6_9HYPH</name>
<gene>
    <name evidence="1" type="ORF">MPPM_5589</name>
</gene>
<accession>A0A160PLV6</accession>
<sequence length="116" mass="13287">MRERPLATGLQEGEIREELQNGGHLRNVLIITKTIGDAAEHLAYIRPSWRREFLPLRTWADKDDRTYRDLNRLLALLRDDFGYYGFIGLYMDGDPDLARYRSFSDSEGAGGKAPSP</sequence>
<dbReference type="EMBL" id="AP014813">
    <property type="protein sequence ID" value="BAU94194.1"/>
    <property type="molecule type" value="Genomic_DNA"/>
</dbReference>
<dbReference type="AlphaFoldDB" id="A0A160PLV6"/>